<sequence length="70" mass="8515">MYCIKMKRTDPEFWTSTFRKIIKMIDMYVDEKNMQNAAINEEVYESKYFNDRRESETISSMKQIEGWDIG</sequence>
<gene>
    <name evidence="1" type="ORF">HMPREF9474_04297</name>
</gene>
<evidence type="ECO:0000313" key="1">
    <source>
        <dbReference type="EMBL" id="EGA91864.1"/>
    </source>
</evidence>
<dbReference type="Proteomes" id="UP000002970">
    <property type="component" value="Unassembled WGS sequence"/>
</dbReference>
<evidence type="ECO:0000313" key="2">
    <source>
        <dbReference type="Proteomes" id="UP000002970"/>
    </source>
</evidence>
<protein>
    <submittedName>
        <fullName evidence="1">Uncharacterized protein</fullName>
    </submittedName>
</protein>
<proteinExistence type="predicted"/>
<name>E7GTQ2_CLOS6</name>
<dbReference type="HOGENOM" id="CLU_2750780_0_0_9"/>
<accession>E7GTQ2</accession>
<comment type="caution">
    <text evidence="1">The sequence shown here is derived from an EMBL/GenBank/DDBJ whole genome shotgun (WGS) entry which is preliminary data.</text>
</comment>
<organism evidence="1 2">
    <name type="scientific">Clostridium symbiosum (strain WAL-14163)</name>
    <dbReference type="NCBI Taxonomy" id="742740"/>
    <lineage>
        <taxon>Bacteria</taxon>
        <taxon>Bacillati</taxon>
        <taxon>Bacillota</taxon>
        <taxon>Clostridia</taxon>
        <taxon>Lachnospirales</taxon>
        <taxon>Lachnospiraceae</taxon>
        <taxon>Otoolea</taxon>
    </lineage>
</organism>
<reference evidence="1 2" key="1">
    <citation type="submission" date="2010-12" db="EMBL/GenBank/DDBJ databases">
        <title>The Genome Sequence of Clostridium symbiosum strain WAL-14163.</title>
        <authorList>
            <person name="Earl A."/>
            <person name="Ward D."/>
            <person name="Feldgarden M."/>
            <person name="Gevers D."/>
            <person name="Finegold S.M."/>
            <person name="Summanen P.H."/>
            <person name="Molitoris D.R."/>
            <person name="Vaisanen M.L."/>
            <person name="Daigneault M."/>
            <person name="Young S.K."/>
            <person name="Zeng Q."/>
            <person name="Gargeya S."/>
            <person name="Fitzgerald M."/>
            <person name="Haas B."/>
            <person name="Abouelleil A."/>
            <person name="Alvarado L."/>
            <person name="Arachchi H.M."/>
            <person name="Berlin A."/>
            <person name="Brown A."/>
            <person name="Chapman S.B."/>
            <person name="Chen Z."/>
            <person name="Dunbar C."/>
            <person name="Freedman E."/>
            <person name="Gearin G."/>
            <person name="Gellesch M."/>
            <person name="Goldberg J."/>
            <person name="Griggs A."/>
            <person name="Gujja S."/>
            <person name="Heilman E."/>
            <person name="Heiman D."/>
            <person name="Howarth C."/>
            <person name="Larson L."/>
            <person name="Lui A."/>
            <person name="MacDonald P.J.P."/>
            <person name="Mehta T."/>
            <person name="Montmayeur A."/>
            <person name="Murphy C."/>
            <person name="Neiman D."/>
            <person name="Pearson M."/>
            <person name="Priest M."/>
            <person name="Roberts A."/>
            <person name="Saif S."/>
            <person name="Shea T."/>
            <person name="Shenoy N."/>
            <person name="Sisk P."/>
            <person name="Stolte C."/>
            <person name="Sykes S."/>
            <person name="White J."/>
            <person name="Yandava C."/>
            <person name="Nusbaum C."/>
            <person name="Birren B."/>
        </authorList>
    </citation>
    <scope>NUCLEOTIDE SEQUENCE [LARGE SCALE GENOMIC DNA]</scope>
    <source>
        <strain evidence="1 2">WAL-14163</strain>
    </source>
</reference>
<dbReference type="AlphaFoldDB" id="E7GTQ2"/>
<keyword evidence="2" id="KW-1185">Reference proteome</keyword>
<dbReference type="EMBL" id="ADLQ01000099">
    <property type="protein sequence ID" value="EGA91864.1"/>
    <property type="molecule type" value="Genomic_DNA"/>
</dbReference>
<dbReference type="STRING" id="1512.GCA_900049235_04641"/>